<keyword evidence="9" id="KW-0325">Glycoprotein</keyword>
<dbReference type="InterPro" id="IPR000276">
    <property type="entry name" value="GPCR_Rhodpsn"/>
</dbReference>
<evidence type="ECO:0000256" key="10">
    <source>
        <dbReference type="ARBA" id="ARBA00023224"/>
    </source>
</evidence>
<comment type="similarity">
    <text evidence="11">Belongs to the G-protein coupled receptor 1 family.</text>
</comment>
<evidence type="ECO:0000256" key="12">
    <source>
        <dbReference type="SAM" id="Phobius"/>
    </source>
</evidence>
<keyword evidence="2" id="KW-1003">Cell membrane</keyword>
<dbReference type="InterPro" id="IPR050569">
    <property type="entry name" value="TAAR"/>
</dbReference>
<feature type="transmembrane region" description="Helical" evidence="12">
    <location>
        <begin position="266"/>
        <end position="286"/>
    </location>
</feature>
<keyword evidence="3 11" id="KW-0812">Transmembrane</keyword>
<evidence type="ECO:0000256" key="6">
    <source>
        <dbReference type="ARBA" id="ARBA00023136"/>
    </source>
</evidence>
<dbReference type="SMART" id="SM01381">
    <property type="entry name" value="7TM_GPCR_Srsx"/>
    <property type="match status" value="1"/>
</dbReference>
<feature type="transmembrane region" description="Helical" evidence="12">
    <location>
        <begin position="74"/>
        <end position="96"/>
    </location>
</feature>
<protein>
    <submittedName>
        <fullName evidence="14">Trace amine associated receptor 3, pseudogene</fullName>
    </submittedName>
</protein>
<dbReference type="PROSITE" id="PS00237">
    <property type="entry name" value="G_PROTEIN_RECEP_F1_1"/>
    <property type="match status" value="1"/>
</dbReference>
<dbReference type="PRINTS" id="PR00237">
    <property type="entry name" value="GPCRRHODOPSN"/>
</dbReference>
<dbReference type="PANTHER" id="PTHR24249">
    <property type="entry name" value="HISTAMINE RECEPTOR-RELATED G-PROTEIN COUPLED RECEPTOR"/>
    <property type="match status" value="1"/>
</dbReference>
<evidence type="ECO:0000256" key="9">
    <source>
        <dbReference type="ARBA" id="ARBA00023180"/>
    </source>
</evidence>
<feature type="transmembrane region" description="Helical" evidence="12">
    <location>
        <begin position="153"/>
        <end position="173"/>
    </location>
</feature>
<proteinExistence type="inferred from homology"/>
<dbReference type="PRINTS" id="PR01830">
    <property type="entry name" value="TRACEAMINER"/>
</dbReference>
<evidence type="ECO:0000256" key="1">
    <source>
        <dbReference type="ARBA" id="ARBA00004651"/>
    </source>
</evidence>
<evidence type="ECO:0000256" key="3">
    <source>
        <dbReference type="ARBA" id="ARBA00022692"/>
    </source>
</evidence>
<evidence type="ECO:0000256" key="5">
    <source>
        <dbReference type="ARBA" id="ARBA00023040"/>
    </source>
</evidence>
<dbReference type="Pfam" id="PF00001">
    <property type="entry name" value="7tm_1"/>
    <property type="match status" value="1"/>
</dbReference>
<dbReference type="InterPro" id="IPR009132">
    <property type="entry name" value="TAAR_fam"/>
</dbReference>
<feature type="transmembrane region" description="Helical" evidence="12">
    <location>
        <begin position="298"/>
        <end position="320"/>
    </location>
</feature>
<name>A0A6I8R3B3_XENTR</name>
<dbReference type="Gene3D" id="1.20.1070.10">
    <property type="entry name" value="Rhodopsin 7-helix transmembrane proteins"/>
    <property type="match status" value="1"/>
</dbReference>
<keyword evidence="10 11" id="KW-0807">Transducer</keyword>
<dbReference type="PANTHER" id="PTHR24249:SF220">
    <property type="entry name" value="TRACE AMINE-ASSOCIATED RECEPTOR 4"/>
    <property type="match status" value="1"/>
</dbReference>
<dbReference type="PROSITE" id="PS50262">
    <property type="entry name" value="G_PROTEIN_RECEP_F1_2"/>
    <property type="match status" value="1"/>
</dbReference>
<organism evidence="14">
    <name type="scientific">Xenopus tropicalis</name>
    <name type="common">Western clawed frog</name>
    <name type="synonym">Silurana tropicalis</name>
    <dbReference type="NCBI Taxonomy" id="8364"/>
    <lineage>
        <taxon>Eukaryota</taxon>
        <taxon>Metazoa</taxon>
        <taxon>Chordata</taxon>
        <taxon>Craniata</taxon>
        <taxon>Vertebrata</taxon>
        <taxon>Euteleostomi</taxon>
        <taxon>Amphibia</taxon>
        <taxon>Batrachia</taxon>
        <taxon>Anura</taxon>
        <taxon>Pipoidea</taxon>
        <taxon>Pipidae</taxon>
        <taxon>Xenopodinae</taxon>
        <taxon>Xenopus</taxon>
        <taxon>Silurana</taxon>
    </lineage>
</organism>
<sequence length="359" mass="40806">MYGTPLPWHSLTNLNMDFCSDFVNISCLGTIRSPASYSVMIIVMLGAIILTTIGNLMVIISVSHFKQLHSPTNFLILSLAVTDFLLGLVIMPYSMVRSLTSCWYFGDLFCKLHGCIDMALSTSSIFHLFFISVDRYYAVCQPLHYYKCITNNVIQVFLFISWSVSCLYSFGLVFSNIHTEGIQHYIASFTCTGSCSLAFNKIWGAISALISFFIPGTLMIGIYIHIFSVANKQAKHMHNHHNIQPDRPSIQIKVSVRAESKAAKTLSIVMGVFLFCWLPFFILTIVDPYINFSTSEHVYSTVLWLGYFNSALNPIIYALFYPWFQKTFQFIITGNIFKAGSSFSQVLHFQLWFPAMPYY</sequence>
<feature type="transmembrane region" description="Helical" evidence="12">
    <location>
        <begin position="209"/>
        <end position="230"/>
    </location>
</feature>
<dbReference type="FunFam" id="1.20.1070.10:FF:000030">
    <property type="entry name" value="trace amine-associated receptor 1"/>
    <property type="match status" value="1"/>
</dbReference>
<comment type="subcellular location">
    <subcellularLocation>
        <location evidence="1">Cell membrane</location>
        <topology evidence="1">Multi-pass membrane protein</topology>
    </subcellularLocation>
</comment>
<feature type="domain" description="G-protein coupled receptors family 1 profile" evidence="13">
    <location>
        <begin position="54"/>
        <end position="317"/>
    </location>
</feature>
<dbReference type="Ensembl" id="ENSXETT00000093411">
    <property type="protein sequence ID" value="ENSXETP00000079160"/>
    <property type="gene ID" value="ENSXETG00000034954"/>
</dbReference>
<keyword evidence="8 11" id="KW-0675">Receptor</keyword>
<evidence type="ECO:0000256" key="8">
    <source>
        <dbReference type="ARBA" id="ARBA00023170"/>
    </source>
</evidence>
<feature type="transmembrane region" description="Helical" evidence="12">
    <location>
        <begin position="39"/>
        <end position="62"/>
    </location>
</feature>
<dbReference type="GO" id="GO:0001594">
    <property type="term" value="F:trace-amine receptor activity"/>
    <property type="evidence" value="ECO:0007669"/>
    <property type="project" value="InterPro"/>
</dbReference>
<reference evidence="14" key="2">
    <citation type="submission" date="2020-05" db="UniProtKB">
        <authorList>
            <consortium name="Ensembl"/>
        </authorList>
    </citation>
    <scope>IDENTIFICATION</scope>
</reference>
<feature type="transmembrane region" description="Helical" evidence="12">
    <location>
        <begin position="108"/>
        <end position="133"/>
    </location>
</feature>
<gene>
    <name evidence="14" type="primary">taar3p</name>
</gene>
<evidence type="ECO:0000259" key="13">
    <source>
        <dbReference type="PROSITE" id="PS50262"/>
    </source>
</evidence>
<dbReference type="InterPro" id="IPR017452">
    <property type="entry name" value="GPCR_Rhodpsn_7TM"/>
</dbReference>
<evidence type="ECO:0000313" key="14">
    <source>
        <dbReference type="Ensembl" id="ENSXETP00000079160"/>
    </source>
</evidence>
<dbReference type="CDD" id="cd15312">
    <property type="entry name" value="7tmA_TAAR2_3_4"/>
    <property type="match status" value="1"/>
</dbReference>
<keyword evidence="4 12" id="KW-1133">Transmembrane helix</keyword>
<keyword evidence="5 11" id="KW-0297">G-protein coupled receptor</keyword>
<keyword evidence="7" id="KW-1015">Disulfide bond</keyword>
<dbReference type="AlphaFoldDB" id="A0A6I8R3B3"/>
<dbReference type="SUPFAM" id="SSF81321">
    <property type="entry name" value="Family A G protein-coupled receptor-like"/>
    <property type="match status" value="1"/>
</dbReference>
<accession>A0A6I8R3B3</accession>
<evidence type="ECO:0000256" key="11">
    <source>
        <dbReference type="RuleBase" id="RU000688"/>
    </source>
</evidence>
<dbReference type="GO" id="GO:0005886">
    <property type="term" value="C:plasma membrane"/>
    <property type="evidence" value="ECO:0007669"/>
    <property type="project" value="UniProtKB-SubCell"/>
</dbReference>
<evidence type="ECO:0000256" key="4">
    <source>
        <dbReference type="ARBA" id="ARBA00022989"/>
    </source>
</evidence>
<dbReference type="GeneTree" id="ENSGT00940000162730"/>
<keyword evidence="6 12" id="KW-0472">Membrane</keyword>
<evidence type="ECO:0000256" key="7">
    <source>
        <dbReference type="ARBA" id="ARBA00023157"/>
    </source>
</evidence>
<reference evidence="14" key="1">
    <citation type="journal article" date="2010" name="Science">
        <title>The genome of the Western clawed frog Xenopus tropicalis.</title>
        <authorList>
            <person name="Hellsten U."/>
            <person name="Harland R.M."/>
            <person name="Gilchrist M.J."/>
            <person name="Hendrix D."/>
            <person name="Jurka J."/>
            <person name="Kapitonov V."/>
            <person name="Ovcharenko I."/>
            <person name="Putnam N.H."/>
            <person name="Shu S."/>
            <person name="Taher L."/>
            <person name="Blitz I.L."/>
            <person name="Blumberg B."/>
            <person name="Dichmann D.S."/>
            <person name="Dubchak I."/>
            <person name="Amaya E."/>
            <person name="Detter J.C."/>
            <person name="Fletcher R."/>
            <person name="Gerhard D.S."/>
            <person name="Goodstein D."/>
            <person name="Graves T."/>
            <person name="Grigoriev I.V."/>
            <person name="Grimwood J."/>
            <person name="Kawashima T."/>
            <person name="Lindquist E."/>
            <person name="Lucas S.M."/>
            <person name="Mead P.E."/>
            <person name="Mitros T."/>
            <person name="Ogino H."/>
            <person name="Ohta Y."/>
            <person name="Poliakov A.V."/>
            <person name="Pollet N."/>
            <person name="Robert J."/>
            <person name="Salamov A."/>
            <person name="Sater A.K."/>
            <person name="Schmutz J."/>
            <person name="Terry A."/>
            <person name="Vize P.D."/>
            <person name="Warren W.C."/>
            <person name="Wells D."/>
            <person name="Wills A."/>
            <person name="Wilson R.K."/>
            <person name="Zimmerman L.B."/>
            <person name="Zorn A.M."/>
            <person name="Grainger R."/>
            <person name="Grammer T."/>
            <person name="Khokha M.K."/>
            <person name="Richardson P.M."/>
            <person name="Rokhsar D.S."/>
        </authorList>
    </citation>
    <scope>NUCLEOTIDE SEQUENCE [LARGE SCALE GENOMIC DNA]</scope>
    <source>
        <strain evidence="14">Nigerian</strain>
    </source>
</reference>
<dbReference type="InParanoid" id="A0A6I8R3B3"/>
<evidence type="ECO:0000256" key="2">
    <source>
        <dbReference type="ARBA" id="ARBA00022475"/>
    </source>
</evidence>